<evidence type="ECO:0000256" key="1">
    <source>
        <dbReference type="PIRSR" id="PIRSR613078-1"/>
    </source>
</evidence>
<dbReference type="GO" id="GO:0005737">
    <property type="term" value="C:cytoplasm"/>
    <property type="evidence" value="ECO:0007669"/>
    <property type="project" value="TreeGrafter"/>
</dbReference>
<dbReference type="Pfam" id="PF00300">
    <property type="entry name" value="His_Phos_1"/>
    <property type="match status" value="1"/>
</dbReference>
<dbReference type="AlphaFoldDB" id="A0A0R1RE09"/>
<evidence type="ECO:0000256" key="2">
    <source>
        <dbReference type="PIRSR" id="PIRSR613078-2"/>
    </source>
</evidence>
<sequence length="219" mass="24887">MTKLYFIRHGKTEWNLESRYQGMNGDSPLLSESFAEIELLAKSLHAVKFSRVYASPIKRARLTAFELISDLKQPLKVTLMSNLAEFNLGKMEGMLFSEVKEEFPVEFDAFRNHPDQYNPVNIHAETFPHLIKRFGQAVKLICDNASQDDNILVVSHGAALNAALNGILGVPLEHLRDRGGLSNTSTTILETTNYGRNFEILKWNQTDYLHKEFDLTDTI</sequence>
<dbReference type="Gene3D" id="3.40.50.1240">
    <property type="entry name" value="Phosphoglycerate mutase-like"/>
    <property type="match status" value="1"/>
</dbReference>
<dbReference type="InterPro" id="IPR013078">
    <property type="entry name" value="His_Pase_superF_clade-1"/>
</dbReference>
<dbReference type="PATRIC" id="fig|1423778.4.peg.1450"/>
<dbReference type="PANTHER" id="PTHR48100:SF1">
    <property type="entry name" value="HISTIDINE PHOSPHATASE FAMILY PROTEIN-RELATED"/>
    <property type="match status" value="1"/>
</dbReference>
<evidence type="ECO:0000313" key="3">
    <source>
        <dbReference type="EMBL" id="KRL54617.1"/>
    </source>
</evidence>
<evidence type="ECO:0000313" key="4">
    <source>
        <dbReference type="Proteomes" id="UP000051697"/>
    </source>
</evidence>
<feature type="binding site" evidence="2">
    <location>
        <position position="59"/>
    </location>
    <ligand>
        <name>substrate</name>
    </ligand>
</feature>
<keyword evidence="4" id="KW-1185">Reference proteome</keyword>
<dbReference type="EMBL" id="AZFE01000032">
    <property type="protein sequence ID" value="KRL54617.1"/>
    <property type="molecule type" value="Genomic_DNA"/>
</dbReference>
<feature type="active site" description="Proton donor/acceptor" evidence="1">
    <location>
        <position position="85"/>
    </location>
</feature>
<dbReference type="OrthoDB" id="9782128at2"/>
<dbReference type="Proteomes" id="UP000051697">
    <property type="component" value="Unassembled WGS sequence"/>
</dbReference>
<accession>A0A0R1RE09</accession>
<reference evidence="3 4" key="1">
    <citation type="journal article" date="2015" name="Genome Announc.">
        <title>Expanding the biotechnology potential of lactobacilli through comparative genomics of 213 strains and associated genera.</title>
        <authorList>
            <person name="Sun Z."/>
            <person name="Harris H.M."/>
            <person name="McCann A."/>
            <person name="Guo C."/>
            <person name="Argimon S."/>
            <person name="Zhang W."/>
            <person name="Yang X."/>
            <person name="Jeffery I.B."/>
            <person name="Cooney J.C."/>
            <person name="Kagawa T.F."/>
            <person name="Liu W."/>
            <person name="Song Y."/>
            <person name="Salvetti E."/>
            <person name="Wrobel A."/>
            <person name="Rasinkangas P."/>
            <person name="Parkhill J."/>
            <person name="Rea M.C."/>
            <person name="O'Sullivan O."/>
            <person name="Ritari J."/>
            <person name="Douillard F.P."/>
            <person name="Paul Ross R."/>
            <person name="Yang R."/>
            <person name="Briner A.E."/>
            <person name="Felis G.E."/>
            <person name="de Vos W.M."/>
            <person name="Barrangou R."/>
            <person name="Klaenhammer T.R."/>
            <person name="Caufield P.W."/>
            <person name="Cui Y."/>
            <person name="Zhang H."/>
            <person name="O'Toole P.W."/>
        </authorList>
    </citation>
    <scope>NUCLEOTIDE SEQUENCE [LARGE SCALE GENOMIC DNA]</scope>
    <source>
        <strain evidence="3 4">DSM 15707</strain>
    </source>
</reference>
<dbReference type="KEGG" id="lol:LACOL_1166"/>
<gene>
    <name evidence="3" type="ORF">FC70_GL001414</name>
</gene>
<organism evidence="3 4">
    <name type="scientific">Paucilactobacillus oligofermentans DSM 15707 = LMG 22743</name>
    <dbReference type="NCBI Taxonomy" id="1423778"/>
    <lineage>
        <taxon>Bacteria</taxon>
        <taxon>Bacillati</taxon>
        <taxon>Bacillota</taxon>
        <taxon>Bacilli</taxon>
        <taxon>Lactobacillales</taxon>
        <taxon>Lactobacillaceae</taxon>
        <taxon>Paucilactobacillus</taxon>
    </lineage>
</organism>
<dbReference type="CDD" id="cd07067">
    <property type="entry name" value="HP_PGM_like"/>
    <property type="match status" value="1"/>
</dbReference>
<dbReference type="SUPFAM" id="SSF53254">
    <property type="entry name" value="Phosphoglycerate mutase-like"/>
    <property type="match status" value="1"/>
</dbReference>
<protein>
    <submittedName>
        <fullName evidence="3">Phosphoglycerate mutase</fullName>
    </submittedName>
</protein>
<feature type="binding site" evidence="2">
    <location>
        <begin position="8"/>
        <end position="15"/>
    </location>
    <ligand>
        <name>substrate</name>
    </ligand>
</feature>
<dbReference type="InterPro" id="IPR050275">
    <property type="entry name" value="PGM_Phosphatase"/>
</dbReference>
<dbReference type="GO" id="GO:0016791">
    <property type="term" value="F:phosphatase activity"/>
    <property type="evidence" value="ECO:0007669"/>
    <property type="project" value="TreeGrafter"/>
</dbReference>
<dbReference type="RefSeq" id="WP_057890345.1">
    <property type="nucleotide sequence ID" value="NZ_AZFE01000032.1"/>
</dbReference>
<proteinExistence type="predicted"/>
<dbReference type="PIRSF" id="PIRSF000709">
    <property type="entry name" value="6PFK_2-Ptase"/>
    <property type="match status" value="1"/>
</dbReference>
<comment type="caution">
    <text evidence="3">The sequence shown here is derived from an EMBL/GenBank/DDBJ whole genome shotgun (WGS) entry which is preliminary data.</text>
</comment>
<dbReference type="STRING" id="1423778.FC70_GL001414"/>
<feature type="active site" description="Tele-phosphohistidine intermediate" evidence="1">
    <location>
        <position position="9"/>
    </location>
</feature>
<dbReference type="SMART" id="SM00855">
    <property type="entry name" value="PGAM"/>
    <property type="match status" value="1"/>
</dbReference>
<dbReference type="InterPro" id="IPR029033">
    <property type="entry name" value="His_PPase_superfam"/>
</dbReference>
<dbReference type="PANTHER" id="PTHR48100">
    <property type="entry name" value="BROAD-SPECIFICITY PHOSPHATASE YOR283W-RELATED"/>
    <property type="match status" value="1"/>
</dbReference>
<name>A0A0R1RE09_9LACO</name>